<dbReference type="Gene3D" id="3.40.50.150">
    <property type="entry name" value="Vaccinia Virus protein VP39"/>
    <property type="match status" value="1"/>
</dbReference>
<feature type="domain" description="Ribosomal RNA large subunit methyltransferase K/L-like methyltransferase" evidence="1">
    <location>
        <begin position="181"/>
        <end position="277"/>
    </location>
</feature>
<dbReference type="EMBL" id="LCOY01000012">
    <property type="protein sequence ID" value="KKU88170.1"/>
    <property type="molecule type" value="Genomic_DNA"/>
</dbReference>
<dbReference type="InterPro" id="IPR000241">
    <property type="entry name" value="RlmKL-like_Mtase"/>
</dbReference>
<dbReference type="GO" id="GO:0016423">
    <property type="term" value="F:tRNA (guanine) methyltransferase activity"/>
    <property type="evidence" value="ECO:0007669"/>
    <property type="project" value="TreeGrafter"/>
</dbReference>
<proteinExistence type="predicted"/>
<evidence type="ECO:0000259" key="1">
    <source>
        <dbReference type="Pfam" id="PF01170"/>
    </source>
</evidence>
<dbReference type="Proteomes" id="UP000034739">
    <property type="component" value="Unassembled WGS sequence"/>
</dbReference>
<protein>
    <recommendedName>
        <fullName evidence="1">Ribosomal RNA large subunit methyltransferase K/L-like methyltransferase domain-containing protein</fullName>
    </recommendedName>
</protein>
<reference evidence="2 3" key="1">
    <citation type="journal article" date="2015" name="Nature">
        <title>rRNA introns, odd ribosomes, and small enigmatic genomes across a large radiation of phyla.</title>
        <authorList>
            <person name="Brown C.T."/>
            <person name="Hug L.A."/>
            <person name="Thomas B.C."/>
            <person name="Sharon I."/>
            <person name="Castelle C.J."/>
            <person name="Singh A."/>
            <person name="Wilkins M.J."/>
            <person name="Williams K.H."/>
            <person name="Banfield J.F."/>
        </authorList>
    </citation>
    <scope>NUCLEOTIDE SEQUENCE [LARGE SCALE GENOMIC DNA]</scope>
</reference>
<dbReference type="AlphaFoldDB" id="A0A0G1X165"/>
<name>A0A0G1X165_9BACT</name>
<dbReference type="PANTHER" id="PTHR14911:SF21">
    <property type="entry name" value="N2-METHYLGUANOSINE TRNA METHYLTRANSFERASE"/>
    <property type="match status" value="1"/>
</dbReference>
<sequence length="381" mass="41447">MNEYLFVLGRTPELAFAELQTLFPSAVMLAPHAVLVSTDAVEGLNKTPEELIDMLGGTIKIAGVKMHEATLAPDVVAKLLLAEMSGPLVFGVGKTEGEDPVPQKFLARVKELLQAQGKSVRFVSSEHGALLSSIVVSKQHVTEVIAVPSSDGVILAKTLAVQHADSWSHRDYGRPYADPKAGMLPPKVARMVVNIAMIKGGTLLDPFCGMGTILAEGLLSGATVIGSDQSQETVEKARKNIEWLGVRASQWKLLTCDATHVSEHLEPTSVDAIVTEPFMGSTRLGGNNPISQSDQLKTIKNTIKGLEKLYLGCLKDWHMVLKPEGRIVMAIPGFHIGDKMLYVKNVIDRCEILGYTKLLGPIEYSRPQAVVRRQFFVFQKS</sequence>
<dbReference type="PANTHER" id="PTHR14911">
    <property type="entry name" value="THUMP DOMAIN-CONTAINING"/>
    <property type="match status" value="1"/>
</dbReference>
<evidence type="ECO:0000313" key="3">
    <source>
        <dbReference type="Proteomes" id="UP000034739"/>
    </source>
</evidence>
<dbReference type="InterPro" id="IPR029063">
    <property type="entry name" value="SAM-dependent_MTases_sf"/>
</dbReference>
<dbReference type="CDD" id="cd02440">
    <property type="entry name" value="AdoMet_MTases"/>
    <property type="match status" value="1"/>
</dbReference>
<gene>
    <name evidence="2" type="ORF">UY16_C0012G0011</name>
</gene>
<comment type="caution">
    <text evidence="2">The sequence shown here is derived from an EMBL/GenBank/DDBJ whole genome shotgun (WGS) entry which is preliminary data.</text>
</comment>
<evidence type="ECO:0000313" key="2">
    <source>
        <dbReference type="EMBL" id="KKU88170.1"/>
    </source>
</evidence>
<accession>A0A0G1X165</accession>
<dbReference type="GO" id="GO:0030488">
    <property type="term" value="P:tRNA methylation"/>
    <property type="evidence" value="ECO:0007669"/>
    <property type="project" value="TreeGrafter"/>
</dbReference>
<dbReference type="SUPFAM" id="SSF53335">
    <property type="entry name" value="S-adenosyl-L-methionine-dependent methyltransferases"/>
    <property type="match status" value="1"/>
</dbReference>
<dbReference type="Pfam" id="PF01170">
    <property type="entry name" value="UPF0020"/>
    <property type="match status" value="1"/>
</dbReference>
<organism evidence="2 3">
    <name type="scientific">Candidatus Gottesmanbacteria bacterium GW2011_GWA2_47_9</name>
    <dbReference type="NCBI Taxonomy" id="1618445"/>
    <lineage>
        <taxon>Bacteria</taxon>
        <taxon>Candidatus Gottesmaniibacteriota</taxon>
    </lineage>
</organism>